<gene>
    <name evidence="5" type="ORF">GCM10007094_17270</name>
</gene>
<name>A0ABQ3E871_9HYPH</name>
<evidence type="ECO:0000259" key="4">
    <source>
        <dbReference type="Pfam" id="PF00501"/>
    </source>
</evidence>
<keyword evidence="6" id="KW-1185">Reference proteome</keyword>
<accession>A0ABQ3E871</accession>
<dbReference type="RefSeq" id="WP_189436394.1">
    <property type="nucleotide sequence ID" value="NZ_BMXE01000003.1"/>
</dbReference>
<keyword evidence="2" id="KW-0067">ATP-binding</keyword>
<dbReference type="EMBL" id="BMXE01000003">
    <property type="protein sequence ID" value="GHB29527.1"/>
    <property type="molecule type" value="Genomic_DNA"/>
</dbReference>
<dbReference type="Gene3D" id="3.40.50.12780">
    <property type="entry name" value="N-terminal domain of ligase-like"/>
    <property type="match status" value="1"/>
</dbReference>
<dbReference type="Pfam" id="PF00501">
    <property type="entry name" value="AMP-binding"/>
    <property type="match status" value="1"/>
</dbReference>
<dbReference type="InterPro" id="IPR020845">
    <property type="entry name" value="AMP-binding_CS"/>
</dbReference>
<dbReference type="Pfam" id="PF23562">
    <property type="entry name" value="AMP-binding_C_3"/>
    <property type="match status" value="1"/>
</dbReference>
<evidence type="ECO:0000256" key="2">
    <source>
        <dbReference type="ARBA" id="ARBA00022840"/>
    </source>
</evidence>
<evidence type="ECO:0000256" key="3">
    <source>
        <dbReference type="ARBA" id="ARBA00024484"/>
    </source>
</evidence>
<dbReference type="PANTHER" id="PTHR43272">
    <property type="entry name" value="LONG-CHAIN-FATTY-ACID--COA LIGASE"/>
    <property type="match status" value="1"/>
</dbReference>
<comment type="caution">
    <text evidence="5">The sequence shown here is derived from an EMBL/GenBank/DDBJ whole genome shotgun (WGS) entry which is preliminary data.</text>
</comment>
<feature type="domain" description="AMP-dependent synthetase/ligase" evidence="4">
    <location>
        <begin position="12"/>
        <end position="388"/>
    </location>
</feature>
<dbReference type="PANTHER" id="PTHR43272:SF33">
    <property type="entry name" value="AMP-BINDING DOMAIN-CONTAINING PROTEIN-RELATED"/>
    <property type="match status" value="1"/>
</dbReference>
<dbReference type="SUPFAM" id="SSF56801">
    <property type="entry name" value="Acetyl-CoA synthetase-like"/>
    <property type="match status" value="1"/>
</dbReference>
<organism evidence="5 6">
    <name type="scientific">Pseudovibrio japonicus</name>
    <dbReference type="NCBI Taxonomy" id="366534"/>
    <lineage>
        <taxon>Bacteria</taxon>
        <taxon>Pseudomonadati</taxon>
        <taxon>Pseudomonadota</taxon>
        <taxon>Alphaproteobacteria</taxon>
        <taxon>Hyphomicrobiales</taxon>
        <taxon>Stappiaceae</taxon>
        <taxon>Pseudovibrio</taxon>
    </lineage>
</organism>
<protein>
    <submittedName>
        <fullName evidence="5">Long-chain acyl-CoA synthetase</fullName>
    </submittedName>
</protein>
<comment type="catalytic activity">
    <reaction evidence="3">
        <text>a long-chain fatty acid + ATP + CoA = a long-chain fatty acyl-CoA + AMP + diphosphate</text>
        <dbReference type="Rhea" id="RHEA:15421"/>
        <dbReference type="ChEBI" id="CHEBI:30616"/>
        <dbReference type="ChEBI" id="CHEBI:33019"/>
        <dbReference type="ChEBI" id="CHEBI:57287"/>
        <dbReference type="ChEBI" id="CHEBI:57560"/>
        <dbReference type="ChEBI" id="CHEBI:83139"/>
        <dbReference type="ChEBI" id="CHEBI:456215"/>
        <dbReference type="EC" id="6.2.1.3"/>
    </reaction>
    <physiologicalReaction direction="left-to-right" evidence="3">
        <dbReference type="Rhea" id="RHEA:15422"/>
    </physiologicalReaction>
</comment>
<dbReference type="Proteomes" id="UP000637980">
    <property type="component" value="Unassembled WGS sequence"/>
</dbReference>
<keyword evidence="1" id="KW-0547">Nucleotide-binding</keyword>
<sequence length="562" mass="62392">MGTQYALPIEMLQKWAKEKPNAVYLSQPVNREYVKFTWAESYDAVRRIATALQSMGFQPGDRIGILAKNCAEWFLADFAIQAAGFVSAPIYYTASADTISYIVDHADVKAVFMGKLDDLAPSEAGIRDGVIKIAFPYKTIDCDYSWKELLKAHEPIAEDKIAKPELEDLFSVVYTSGSTGNPKGVEVSYRNIAFGAWSPSQTMELHGDERMISYLPLAHITERALVEHVSVYSGVVVSFVESLDTFPDDLRAADVTMFISVPRLWMKFQAGILAKLPQEKLDRFLKIPGLSWYVKRKIRKQLGLSNAKIIGSGSAPISQAVLEWYQKLGINITEGWGMTETAGLACSHHPFRADKIGTIGTPLEGLEIKITDEGELLIRGDSVTKGYYKDPDLTKETIEEGGWFHTGDKVEADADGYLRITGRVKEIFKSSKGKYIAPVPIEAMLFDNTYVEQACVMGSDLAQPAAVVFLSTETTRGLSREDVRKSLEVTYNNINSSVESHLKLSSIVVADDMWTIENGYLTPTMKIKRGRLEDRYADVVKAMPGRPVVWEDECVAKSTAPA</sequence>
<reference evidence="6" key="1">
    <citation type="journal article" date="2019" name="Int. J. Syst. Evol. Microbiol.">
        <title>The Global Catalogue of Microorganisms (GCM) 10K type strain sequencing project: providing services to taxonomists for standard genome sequencing and annotation.</title>
        <authorList>
            <consortium name="The Broad Institute Genomics Platform"/>
            <consortium name="The Broad Institute Genome Sequencing Center for Infectious Disease"/>
            <person name="Wu L."/>
            <person name="Ma J."/>
        </authorList>
    </citation>
    <scope>NUCLEOTIDE SEQUENCE [LARGE SCALE GENOMIC DNA]</scope>
    <source>
        <strain evidence="6">KCTC 12861</strain>
    </source>
</reference>
<dbReference type="Gene3D" id="3.30.300.30">
    <property type="match status" value="1"/>
</dbReference>
<dbReference type="InterPro" id="IPR000873">
    <property type="entry name" value="AMP-dep_synth/lig_dom"/>
</dbReference>
<evidence type="ECO:0000313" key="5">
    <source>
        <dbReference type="EMBL" id="GHB29527.1"/>
    </source>
</evidence>
<proteinExistence type="predicted"/>
<dbReference type="InterPro" id="IPR045851">
    <property type="entry name" value="AMP-bd_C_sf"/>
</dbReference>
<evidence type="ECO:0000313" key="6">
    <source>
        <dbReference type="Proteomes" id="UP000637980"/>
    </source>
</evidence>
<evidence type="ECO:0000256" key="1">
    <source>
        <dbReference type="ARBA" id="ARBA00022741"/>
    </source>
</evidence>
<dbReference type="PROSITE" id="PS00455">
    <property type="entry name" value="AMP_BINDING"/>
    <property type="match status" value="1"/>
</dbReference>
<dbReference type="InterPro" id="IPR042099">
    <property type="entry name" value="ANL_N_sf"/>
</dbReference>